<proteinExistence type="predicted"/>
<evidence type="ECO:0000256" key="1">
    <source>
        <dbReference type="SAM" id="MobiDB-lite"/>
    </source>
</evidence>
<evidence type="ECO:0000313" key="3">
    <source>
        <dbReference type="WBParaSite" id="nRc.2.0.1.t19903-RA"/>
    </source>
</evidence>
<protein>
    <submittedName>
        <fullName evidence="3">Uncharacterized protein</fullName>
    </submittedName>
</protein>
<dbReference type="Proteomes" id="UP000887565">
    <property type="component" value="Unplaced"/>
</dbReference>
<reference evidence="3" key="1">
    <citation type="submission" date="2022-11" db="UniProtKB">
        <authorList>
            <consortium name="WormBaseParasite"/>
        </authorList>
    </citation>
    <scope>IDENTIFICATION</scope>
</reference>
<evidence type="ECO:0000313" key="2">
    <source>
        <dbReference type="Proteomes" id="UP000887565"/>
    </source>
</evidence>
<dbReference type="WBParaSite" id="nRc.2.0.1.t19903-RA">
    <property type="protein sequence ID" value="nRc.2.0.1.t19903-RA"/>
    <property type="gene ID" value="nRc.2.0.1.g19903"/>
</dbReference>
<accession>A0A915J1Y6</accession>
<name>A0A915J1Y6_ROMCU</name>
<organism evidence="2 3">
    <name type="scientific">Romanomermis culicivorax</name>
    <name type="common">Nematode worm</name>
    <dbReference type="NCBI Taxonomy" id="13658"/>
    <lineage>
        <taxon>Eukaryota</taxon>
        <taxon>Metazoa</taxon>
        <taxon>Ecdysozoa</taxon>
        <taxon>Nematoda</taxon>
        <taxon>Enoplea</taxon>
        <taxon>Dorylaimia</taxon>
        <taxon>Mermithida</taxon>
        <taxon>Mermithoidea</taxon>
        <taxon>Mermithidae</taxon>
        <taxon>Romanomermis</taxon>
    </lineage>
</organism>
<feature type="region of interest" description="Disordered" evidence="1">
    <location>
        <begin position="21"/>
        <end position="55"/>
    </location>
</feature>
<feature type="compositionally biased region" description="Polar residues" evidence="1">
    <location>
        <begin position="22"/>
        <end position="43"/>
    </location>
</feature>
<dbReference type="AlphaFoldDB" id="A0A915J1Y6"/>
<sequence>TQPSATATIAVKPSIPIEPTLTAATTPSSGVVTISSTSAQPPSTDDDMYDRTPDKRKDRHGFQWIFSAGVLTVRTVSLIRGEA</sequence>
<keyword evidence="2" id="KW-1185">Reference proteome</keyword>